<evidence type="ECO:0000313" key="2">
    <source>
        <dbReference type="Proteomes" id="UP000256379"/>
    </source>
</evidence>
<accession>A0A3D8IQH6</accession>
<reference evidence="1 2" key="1">
    <citation type="submission" date="2018-04" db="EMBL/GenBank/DDBJ databases">
        <title>Novel Campyloabacter and Helicobacter Species and Strains.</title>
        <authorList>
            <person name="Mannion A.J."/>
            <person name="Shen Z."/>
            <person name="Fox J.G."/>
        </authorList>
    </citation>
    <scope>NUCLEOTIDE SEQUENCE [LARGE SCALE GENOMIC DNA]</scope>
    <source>
        <strain evidence="1 2">MIT 17-337</strain>
    </source>
</reference>
<gene>
    <name evidence="1" type="ORF">CQA53_01625</name>
</gene>
<comment type="caution">
    <text evidence="1">The sequence shown here is derived from an EMBL/GenBank/DDBJ whole genome shotgun (WGS) entry which is preliminary data.</text>
</comment>
<dbReference type="OrthoDB" id="71604at2"/>
<evidence type="ECO:0000313" key="1">
    <source>
        <dbReference type="EMBL" id="RDU67156.1"/>
    </source>
</evidence>
<dbReference type="EMBL" id="NXLQ01000002">
    <property type="protein sequence ID" value="RDU67156.1"/>
    <property type="molecule type" value="Genomic_DNA"/>
</dbReference>
<name>A0A3D8IQH6_9HELI</name>
<proteinExistence type="predicted"/>
<keyword evidence="2" id="KW-1185">Reference proteome</keyword>
<sequence>MESHKAHRDSQHLTFPCTSCGECCKHITHIEALSDFDMGNGICKFLDMHTNQCLIYETRPEICKIDTMYENYFRATYTKKRFYTLNANACNLMQEKANIHSQYRVHIQ</sequence>
<dbReference type="Proteomes" id="UP000256379">
    <property type="component" value="Unassembled WGS sequence"/>
</dbReference>
<organism evidence="1 2">
    <name type="scientific">Helicobacter didelphidarum</name>
    <dbReference type="NCBI Taxonomy" id="2040648"/>
    <lineage>
        <taxon>Bacteria</taxon>
        <taxon>Pseudomonadati</taxon>
        <taxon>Campylobacterota</taxon>
        <taxon>Epsilonproteobacteria</taxon>
        <taxon>Campylobacterales</taxon>
        <taxon>Helicobacteraceae</taxon>
        <taxon>Helicobacter</taxon>
    </lineage>
</organism>
<dbReference type="RefSeq" id="WP_115542452.1">
    <property type="nucleotide sequence ID" value="NZ_NXLQ01000002.1"/>
</dbReference>
<dbReference type="AlphaFoldDB" id="A0A3D8IQH6"/>
<dbReference type="Pfam" id="PF03692">
    <property type="entry name" value="CxxCxxCC"/>
    <property type="match status" value="1"/>
</dbReference>
<dbReference type="InterPro" id="IPR005358">
    <property type="entry name" value="Puta_zinc/iron-chelating_dom"/>
</dbReference>
<protein>
    <recommendedName>
        <fullName evidence="3">YkgJ family cysteine cluster protein</fullName>
    </recommendedName>
</protein>
<evidence type="ECO:0008006" key="3">
    <source>
        <dbReference type="Google" id="ProtNLM"/>
    </source>
</evidence>